<reference evidence="1 2" key="1">
    <citation type="submission" date="2019-04" db="EMBL/GenBank/DDBJ databases">
        <title>Fungal friends and foes A comparative genomics study of 23 Aspergillus species from section Flavi.</title>
        <authorList>
            <consortium name="DOE Joint Genome Institute"/>
            <person name="Kjaerbolling I."/>
            <person name="Vesth T.C."/>
            <person name="Frisvad J.C."/>
            <person name="Nybo J.L."/>
            <person name="Theobald S."/>
            <person name="Kildgaard S."/>
            <person name="Petersen T.I."/>
            <person name="Kuo A."/>
            <person name="Sato A."/>
            <person name="Lyhne E.K."/>
            <person name="Kogle M.E."/>
            <person name="Wiebenga A."/>
            <person name="Kun R.S."/>
            <person name="Lubbers R.J."/>
            <person name="Makela M.R."/>
            <person name="Barry K."/>
            <person name="Chovatia M."/>
            <person name="Clum A."/>
            <person name="Daum C."/>
            <person name="Haridas S."/>
            <person name="He G."/>
            <person name="LaButti K."/>
            <person name="Lipzen A."/>
            <person name="Mondo S."/>
            <person name="Pangilinan J."/>
            <person name="Riley R."/>
            <person name="Salamov A."/>
            <person name="Simmons B.A."/>
            <person name="Magnuson J.K."/>
            <person name="Henrissat B."/>
            <person name="Mortensen U.H."/>
            <person name="Larsen T.O."/>
            <person name="De vries R.P."/>
            <person name="Grigoriev I.V."/>
            <person name="Machida M."/>
            <person name="Baker S.E."/>
            <person name="Andersen M.R."/>
        </authorList>
    </citation>
    <scope>NUCLEOTIDE SEQUENCE [LARGE SCALE GENOMIC DNA]</scope>
    <source>
        <strain evidence="1 2">CBS 117618</strain>
    </source>
</reference>
<proteinExistence type="predicted"/>
<dbReference type="EMBL" id="ML734938">
    <property type="protein sequence ID" value="KAB8211691.1"/>
    <property type="molecule type" value="Genomic_DNA"/>
</dbReference>
<dbReference type="Proteomes" id="UP000326532">
    <property type="component" value="Unassembled WGS sequence"/>
</dbReference>
<protein>
    <submittedName>
        <fullName evidence="1">Uncharacterized protein</fullName>
    </submittedName>
</protein>
<evidence type="ECO:0000313" key="1">
    <source>
        <dbReference type="EMBL" id="KAB8211691.1"/>
    </source>
</evidence>
<gene>
    <name evidence="1" type="ORF">BDV34DRAFT_185090</name>
</gene>
<name>A0A5N6E2E6_ASPPA</name>
<sequence>MPVLLRRERVYICPPIRKISMSTAEEILPPSHRRKQPPLGVVLIHRARRLKLRSLSRSHFSAFLPVWPGSSIFLRPTCAIRLGGAG</sequence>
<organism evidence="1 2">
    <name type="scientific">Aspergillus parasiticus</name>
    <dbReference type="NCBI Taxonomy" id="5067"/>
    <lineage>
        <taxon>Eukaryota</taxon>
        <taxon>Fungi</taxon>
        <taxon>Dikarya</taxon>
        <taxon>Ascomycota</taxon>
        <taxon>Pezizomycotina</taxon>
        <taxon>Eurotiomycetes</taxon>
        <taxon>Eurotiomycetidae</taxon>
        <taxon>Eurotiales</taxon>
        <taxon>Aspergillaceae</taxon>
        <taxon>Aspergillus</taxon>
        <taxon>Aspergillus subgen. Circumdati</taxon>
    </lineage>
</organism>
<accession>A0A5N6E2E6</accession>
<dbReference type="VEuPathDB" id="FungiDB:BDV34DRAFT_185090"/>
<dbReference type="AlphaFoldDB" id="A0A5N6E2E6"/>
<keyword evidence="2" id="KW-1185">Reference proteome</keyword>
<evidence type="ECO:0000313" key="2">
    <source>
        <dbReference type="Proteomes" id="UP000326532"/>
    </source>
</evidence>